<comment type="caution">
    <text evidence="3">The sequence shown here is derived from an EMBL/GenBank/DDBJ whole genome shotgun (WGS) entry which is preliminary data.</text>
</comment>
<dbReference type="InterPro" id="IPR034660">
    <property type="entry name" value="DinB/YfiT-like"/>
</dbReference>
<organism evidence="3 4">
    <name type="scientific">Ohtaekwangia kribbensis</name>
    <dbReference type="NCBI Taxonomy" id="688913"/>
    <lineage>
        <taxon>Bacteria</taxon>
        <taxon>Pseudomonadati</taxon>
        <taxon>Bacteroidota</taxon>
        <taxon>Cytophagia</taxon>
        <taxon>Cytophagales</taxon>
        <taxon>Fulvivirgaceae</taxon>
        <taxon>Ohtaekwangia</taxon>
    </lineage>
</organism>
<comment type="similarity">
    <text evidence="1">Belongs to the DinB family.</text>
</comment>
<dbReference type="RefSeq" id="WP_377578085.1">
    <property type="nucleotide sequence ID" value="NZ_JBHTKA010000001.1"/>
</dbReference>
<dbReference type="PANTHER" id="PTHR37302">
    <property type="entry name" value="SLR1116 PROTEIN"/>
    <property type="match status" value="1"/>
</dbReference>
<dbReference type="Gene3D" id="1.20.120.450">
    <property type="entry name" value="dinb family like domain"/>
    <property type="match status" value="1"/>
</dbReference>
<dbReference type="InterPro" id="IPR007837">
    <property type="entry name" value="DinB"/>
</dbReference>
<sequence length="176" mass="20092">MIQTAEKSTTALEGLMKNFAKYNAWANRTLVNWLKTKPADVMDQEVASSFPSIQQTLVHIWDTERFWSSVLQQQPAPVSFRMEGFHGTLEEVLEGIVQQSEILANYIYTLSDEAIQEEVEFNSPWVSGKAARAEYLIQVLNHSTYHRGQVVTIGRHVGLTDAPMTDYNFYLLYGKQ</sequence>
<name>A0ABW3K2U9_9BACT</name>
<evidence type="ECO:0000313" key="3">
    <source>
        <dbReference type="EMBL" id="MFD0999511.1"/>
    </source>
</evidence>
<dbReference type="SUPFAM" id="SSF109854">
    <property type="entry name" value="DinB/YfiT-like putative metalloenzymes"/>
    <property type="match status" value="1"/>
</dbReference>
<proteinExistence type="inferred from homology"/>
<accession>A0ABW3K2U9</accession>
<dbReference type="EMBL" id="JBHTKA010000001">
    <property type="protein sequence ID" value="MFD0999511.1"/>
    <property type="molecule type" value="Genomic_DNA"/>
</dbReference>
<keyword evidence="4" id="KW-1185">Reference proteome</keyword>
<gene>
    <name evidence="3" type="ORF">ACFQ21_09345</name>
</gene>
<evidence type="ECO:0000256" key="2">
    <source>
        <dbReference type="ARBA" id="ARBA00022723"/>
    </source>
</evidence>
<reference evidence="4" key="1">
    <citation type="journal article" date="2019" name="Int. J. Syst. Evol. Microbiol.">
        <title>The Global Catalogue of Microorganisms (GCM) 10K type strain sequencing project: providing services to taxonomists for standard genome sequencing and annotation.</title>
        <authorList>
            <consortium name="The Broad Institute Genomics Platform"/>
            <consortium name="The Broad Institute Genome Sequencing Center for Infectious Disease"/>
            <person name="Wu L."/>
            <person name="Ma J."/>
        </authorList>
    </citation>
    <scope>NUCLEOTIDE SEQUENCE [LARGE SCALE GENOMIC DNA]</scope>
    <source>
        <strain evidence="4">CCUG 58938</strain>
    </source>
</reference>
<evidence type="ECO:0000313" key="4">
    <source>
        <dbReference type="Proteomes" id="UP001597112"/>
    </source>
</evidence>
<dbReference type="Pfam" id="PF05163">
    <property type="entry name" value="DinB"/>
    <property type="match status" value="1"/>
</dbReference>
<protein>
    <submittedName>
        <fullName evidence="3">DinB family protein</fullName>
    </submittedName>
</protein>
<dbReference type="PANTHER" id="PTHR37302:SF3">
    <property type="entry name" value="DAMAGE-INDUCIBLE PROTEIN DINB"/>
    <property type="match status" value="1"/>
</dbReference>
<dbReference type="Proteomes" id="UP001597112">
    <property type="component" value="Unassembled WGS sequence"/>
</dbReference>
<keyword evidence="2" id="KW-0479">Metal-binding</keyword>
<evidence type="ECO:0000256" key="1">
    <source>
        <dbReference type="ARBA" id="ARBA00008635"/>
    </source>
</evidence>